<evidence type="ECO:0000313" key="3">
    <source>
        <dbReference type="Proteomes" id="UP001062165"/>
    </source>
</evidence>
<name>A0ABY6D481_9BACT</name>
<keyword evidence="3" id="KW-1185">Reference proteome</keyword>
<dbReference type="RefSeq" id="WP_263050410.1">
    <property type="nucleotide sequence ID" value="NZ_CP106735.1"/>
</dbReference>
<dbReference type="EMBL" id="CP106735">
    <property type="protein sequence ID" value="UXX78665.1"/>
    <property type="molecule type" value="Genomic_DNA"/>
</dbReference>
<feature type="transmembrane region" description="Helical" evidence="1">
    <location>
        <begin position="12"/>
        <end position="29"/>
    </location>
</feature>
<reference evidence="2" key="1">
    <citation type="submission" date="2022-10" db="EMBL/GenBank/DDBJ databases">
        <title>Comparative genomics and taxonomic characterization of three novel marine species of genus Reichenbachiella exhibiting antioxidant and polysaccharide degradation activities.</title>
        <authorList>
            <person name="Muhammad N."/>
            <person name="Lee Y.-J."/>
            <person name="Ko J."/>
            <person name="Kim S.-G."/>
        </authorList>
    </citation>
    <scope>NUCLEOTIDE SEQUENCE</scope>
    <source>
        <strain evidence="2">Wsw4-B4</strain>
    </source>
</reference>
<keyword evidence="1" id="KW-0472">Membrane</keyword>
<feature type="transmembrane region" description="Helical" evidence="1">
    <location>
        <begin position="35"/>
        <end position="53"/>
    </location>
</feature>
<protein>
    <submittedName>
        <fullName evidence="2">Uncharacterized protein</fullName>
    </submittedName>
</protein>
<proteinExistence type="predicted"/>
<dbReference type="Proteomes" id="UP001062165">
    <property type="component" value="Chromosome"/>
</dbReference>
<sequence>MNSVFIRVWKYPIILAVLTVFGLLAALMGTGIWHVLSWLALTIPAVVCLRYALFPTSR</sequence>
<gene>
    <name evidence="2" type="ORF">N7E81_14990</name>
</gene>
<keyword evidence="1" id="KW-0812">Transmembrane</keyword>
<evidence type="ECO:0000256" key="1">
    <source>
        <dbReference type="SAM" id="Phobius"/>
    </source>
</evidence>
<organism evidence="2 3">
    <name type="scientific">Reichenbachiella carrageenanivorans</name>
    <dbReference type="NCBI Taxonomy" id="2979869"/>
    <lineage>
        <taxon>Bacteria</taxon>
        <taxon>Pseudomonadati</taxon>
        <taxon>Bacteroidota</taxon>
        <taxon>Cytophagia</taxon>
        <taxon>Cytophagales</taxon>
        <taxon>Reichenbachiellaceae</taxon>
        <taxon>Reichenbachiella</taxon>
    </lineage>
</organism>
<evidence type="ECO:0000313" key="2">
    <source>
        <dbReference type="EMBL" id="UXX78665.1"/>
    </source>
</evidence>
<keyword evidence="1" id="KW-1133">Transmembrane helix</keyword>
<accession>A0ABY6D481</accession>